<comment type="caution">
    <text evidence="1">The sequence shown here is derived from an EMBL/GenBank/DDBJ whole genome shotgun (WGS) entry which is preliminary data.</text>
</comment>
<dbReference type="Proteomes" id="UP000607645">
    <property type="component" value="Unassembled WGS sequence"/>
</dbReference>
<gene>
    <name evidence="1" type="ORF">H8S62_16120</name>
</gene>
<dbReference type="AlphaFoldDB" id="A0A8J6JQQ8"/>
<proteinExistence type="predicted"/>
<keyword evidence="2" id="KW-1185">Reference proteome</keyword>
<protein>
    <submittedName>
        <fullName evidence="1">Uncharacterized protein</fullName>
    </submittedName>
</protein>
<accession>A0A8J6JQQ8</accession>
<name>A0A8J6JQQ8_9FIRM</name>
<dbReference type="EMBL" id="JACOPQ010000016">
    <property type="protein sequence ID" value="MBC5738540.1"/>
    <property type="molecule type" value="Genomic_DNA"/>
</dbReference>
<evidence type="ECO:0000313" key="2">
    <source>
        <dbReference type="Proteomes" id="UP000607645"/>
    </source>
</evidence>
<dbReference type="RefSeq" id="WP_155146871.1">
    <property type="nucleotide sequence ID" value="NZ_JACOPQ010000016.1"/>
</dbReference>
<reference evidence="1" key="1">
    <citation type="submission" date="2020-08" db="EMBL/GenBank/DDBJ databases">
        <title>Genome public.</title>
        <authorList>
            <person name="Liu C."/>
            <person name="Sun Q."/>
        </authorList>
    </citation>
    <scope>NUCLEOTIDE SEQUENCE</scope>
    <source>
        <strain evidence="1">NSJ-52</strain>
    </source>
</reference>
<sequence>MDERVLALCELSNDMLFHKIPREQLPFYVDESLKAGRETARTLAGRDVLELYRESGIAIREGGSGKRSYGLILRGQATMGKEGCSVEIYRDSIEALSLHSGGDGEAALTYDEALRVHLAHEYFHFWEYQNDCSVVERLPAVTTLSVLGLHRKARINRCGEVAAHAFAKELLNLPDLPNLYDYRYLIDTGAMERAAFDRLCAEMAALLPAE</sequence>
<organism evidence="1 2">
    <name type="scientific">Lawsonibacter faecis</name>
    <dbReference type="NCBI Taxonomy" id="2763052"/>
    <lineage>
        <taxon>Bacteria</taxon>
        <taxon>Bacillati</taxon>
        <taxon>Bacillota</taxon>
        <taxon>Clostridia</taxon>
        <taxon>Eubacteriales</taxon>
        <taxon>Oscillospiraceae</taxon>
        <taxon>Lawsonibacter</taxon>
    </lineage>
</organism>
<evidence type="ECO:0000313" key="1">
    <source>
        <dbReference type="EMBL" id="MBC5738540.1"/>
    </source>
</evidence>